<keyword evidence="3" id="KW-1185">Reference proteome</keyword>
<organism evidence="2 3">
    <name type="scientific">Pleurodeles waltl</name>
    <name type="common">Iberian ribbed newt</name>
    <dbReference type="NCBI Taxonomy" id="8319"/>
    <lineage>
        <taxon>Eukaryota</taxon>
        <taxon>Metazoa</taxon>
        <taxon>Chordata</taxon>
        <taxon>Craniata</taxon>
        <taxon>Vertebrata</taxon>
        <taxon>Euteleostomi</taxon>
        <taxon>Amphibia</taxon>
        <taxon>Batrachia</taxon>
        <taxon>Caudata</taxon>
        <taxon>Salamandroidea</taxon>
        <taxon>Salamandridae</taxon>
        <taxon>Pleurodelinae</taxon>
        <taxon>Pleurodeles</taxon>
    </lineage>
</organism>
<evidence type="ECO:0000313" key="2">
    <source>
        <dbReference type="EMBL" id="KAJ1098605.1"/>
    </source>
</evidence>
<feature type="compositionally biased region" description="Low complexity" evidence="1">
    <location>
        <begin position="135"/>
        <end position="145"/>
    </location>
</feature>
<sequence length="345" mass="37351">MDSVCDSVQMCGCHCQELLLALCDRHVVRCMALLVQVVLQQFGLSRLPQSTPQVKDFLFETLQVKQTYSYTDLSRGNLNTVVLTEETLQVKQTYSYTDLPRGNLNTVVLNEGTSGQSVTQAQSHTTTEPPLSGNTTTALTQHTHTSVPSTHQSAVCPPLQGHQGTPQTHDNQGPGISGSGHTVQGTEAQANRYTGRTAVCQGEDRPRELTLQEALAEILGAFQHSQDTMGQILDNVQENRQLQDGQYQGIGEDLQAINNTLISLAGVLVDMANIMREAVTQQRAPANSQTSEKSSIFSAASGQEASPQDSQATSTPSPAEGEPPRKRSLRSREKPETIIKTPASK</sequence>
<feature type="compositionally biased region" description="Polar residues" evidence="1">
    <location>
        <begin position="281"/>
        <end position="317"/>
    </location>
</feature>
<evidence type="ECO:0000313" key="3">
    <source>
        <dbReference type="Proteomes" id="UP001066276"/>
    </source>
</evidence>
<feature type="compositionally biased region" description="Polar residues" evidence="1">
    <location>
        <begin position="113"/>
        <end position="134"/>
    </location>
</feature>
<name>A0AAV7M732_PLEWA</name>
<evidence type="ECO:0000256" key="1">
    <source>
        <dbReference type="SAM" id="MobiDB-lite"/>
    </source>
</evidence>
<feature type="region of interest" description="Disordered" evidence="1">
    <location>
        <begin position="281"/>
        <end position="345"/>
    </location>
</feature>
<feature type="compositionally biased region" description="Polar residues" evidence="1">
    <location>
        <begin position="162"/>
        <end position="171"/>
    </location>
</feature>
<comment type="caution">
    <text evidence="2">The sequence shown here is derived from an EMBL/GenBank/DDBJ whole genome shotgun (WGS) entry which is preliminary data.</text>
</comment>
<feature type="region of interest" description="Disordered" evidence="1">
    <location>
        <begin position="113"/>
        <end position="183"/>
    </location>
</feature>
<reference evidence="2" key="1">
    <citation type="journal article" date="2022" name="bioRxiv">
        <title>Sequencing and chromosome-scale assembly of the giantPleurodeles waltlgenome.</title>
        <authorList>
            <person name="Brown T."/>
            <person name="Elewa A."/>
            <person name="Iarovenko S."/>
            <person name="Subramanian E."/>
            <person name="Araus A.J."/>
            <person name="Petzold A."/>
            <person name="Susuki M."/>
            <person name="Suzuki K.-i.T."/>
            <person name="Hayashi T."/>
            <person name="Toyoda A."/>
            <person name="Oliveira C."/>
            <person name="Osipova E."/>
            <person name="Leigh N.D."/>
            <person name="Simon A."/>
            <person name="Yun M.H."/>
        </authorList>
    </citation>
    <scope>NUCLEOTIDE SEQUENCE</scope>
    <source>
        <strain evidence="2">20211129_DDA</strain>
        <tissue evidence="2">Liver</tissue>
    </source>
</reference>
<feature type="compositionally biased region" description="Basic and acidic residues" evidence="1">
    <location>
        <begin position="322"/>
        <end position="337"/>
    </location>
</feature>
<protein>
    <submittedName>
        <fullName evidence="2">Uncharacterized protein</fullName>
    </submittedName>
</protein>
<dbReference type="EMBL" id="JANPWB010000014">
    <property type="protein sequence ID" value="KAJ1098605.1"/>
    <property type="molecule type" value="Genomic_DNA"/>
</dbReference>
<dbReference type="Proteomes" id="UP001066276">
    <property type="component" value="Chromosome 10"/>
</dbReference>
<accession>A0AAV7M732</accession>
<proteinExistence type="predicted"/>
<gene>
    <name evidence="2" type="ORF">NDU88_003713</name>
</gene>
<dbReference type="AlphaFoldDB" id="A0AAV7M732"/>